<dbReference type="SUPFAM" id="SSF56672">
    <property type="entry name" value="DNA/RNA polymerases"/>
    <property type="match status" value="1"/>
</dbReference>
<dbReference type="Pfam" id="PF25597">
    <property type="entry name" value="SH3_retrovirus"/>
    <property type="match status" value="1"/>
</dbReference>
<keyword evidence="1" id="KW-0175">Coiled coil</keyword>
<evidence type="ECO:0000256" key="1">
    <source>
        <dbReference type="SAM" id="Coils"/>
    </source>
</evidence>
<dbReference type="InterPro" id="IPR057670">
    <property type="entry name" value="SH3_retrovirus"/>
</dbReference>
<dbReference type="PANTHER" id="PTHR11439">
    <property type="entry name" value="GAG-POL-RELATED RETROTRANSPOSON"/>
    <property type="match status" value="1"/>
</dbReference>
<name>A0A699GHM3_TANCI</name>
<feature type="compositionally biased region" description="Polar residues" evidence="2">
    <location>
        <begin position="133"/>
        <end position="154"/>
    </location>
</feature>
<comment type="caution">
    <text evidence="5">The sequence shown here is derived from an EMBL/GenBank/DDBJ whole genome shotgun (WGS) entry which is preliminary data.</text>
</comment>
<dbReference type="GO" id="GO:0003676">
    <property type="term" value="F:nucleic acid binding"/>
    <property type="evidence" value="ECO:0007669"/>
    <property type="project" value="InterPro"/>
</dbReference>
<protein>
    <submittedName>
        <fullName evidence="5">Uncharacterized protein</fullName>
    </submittedName>
</protein>
<dbReference type="InterPro" id="IPR043502">
    <property type="entry name" value="DNA/RNA_pol_sf"/>
</dbReference>
<dbReference type="Gene3D" id="3.30.420.10">
    <property type="entry name" value="Ribonuclease H-like superfamily/Ribonuclease H"/>
    <property type="match status" value="1"/>
</dbReference>
<evidence type="ECO:0000259" key="4">
    <source>
        <dbReference type="Pfam" id="PF25597"/>
    </source>
</evidence>
<dbReference type="EMBL" id="BKCJ010000058">
    <property type="protein sequence ID" value="GEU29314.1"/>
    <property type="molecule type" value="Genomic_DNA"/>
</dbReference>
<dbReference type="InterPro" id="IPR036397">
    <property type="entry name" value="RNaseH_sf"/>
</dbReference>
<feature type="domain" description="GAG-pre-integrase" evidence="3">
    <location>
        <begin position="877"/>
        <end position="949"/>
    </location>
</feature>
<dbReference type="InterPro" id="IPR025724">
    <property type="entry name" value="GAG-pre-integrase_dom"/>
</dbReference>
<reference evidence="5" key="1">
    <citation type="journal article" date="2019" name="Sci. Rep.">
        <title>Draft genome of Tanacetum cinerariifolium, the natural source of mosquito coil.</title>
        <authorList>
            <person name="Yamashiro T."/>
            <person name="Shiraishi A."/>
            <person name="Satake H."/>
            <person name="Nakayama K."/>
        </authorList>
    </citation>
    <scope>NUCLEOTIDE SEQUENCE</scope>
</reference>
<dbReference type="InterPro" id="IPR012337">
    <property type="entry name" value="RNaseH-like_sf"/>
</dbReference>
<dbReference type="SUPFAM" id="SSF53098">
    <property type="entry name" value="Ribonuclease H-like"/>
    <property type="match status" value="1"/>
</dbReference>
<dbReference type="Pfam" id="PF13976">
    <property type="entry name" value="gag_pre-integrs"/>
    <property type="match status" value="1"/>
</dbReference>
<feature type="region of interest" description="Disordered" evidence="2">
    <location>
        <begin position="129"/>
        <end position="154"/>
    </location>
</feature>
<gene>
    <name evidence="5" type="ORF">Tci_001292</name>
</gene>
<feature type="coiled-coil region" evidence="1">
    <location>
        <begin position="404"/>
        <end position="445"/>
    </location>
</feature>
<proteinExistence type="predicted"/>
<accession>A0A699GHM3</accession>
<sequence length="1529" mass="172666">MLTQQDIYAVCSENHPPMLNKDNYVPWSSGEPDLPVPVHESFHKQIDEELTKTDIKRMDADDQAIQTILLGLPEDVYVVVDSFETAKEIWERMNQEEVNKLRAECLAKSHDTLALMAHSQNSFNFPITHKDQSSSSTHPQQSFPINNKYNPQPSLNQNFMQPPMTSLEDINGPTEAINAALILFAKAFQLSAPTNNNQRTSSNPRNRQLAQLVMNMGQDRQIQNNGRIQGAQNAGVKSGGNQNGLVVVPGIANQSRTGNVVTARAESSQASTSGTQHDRAPIYDTDGSAENDNHVTSVAPSMVQSGGTVETSSAPNEDIRVHQETVYRNLVDQVAQVDMVNCNMRATNAKLKFELPRYKIQEQRVEISQEKYDKLEKCYQKSVYQEQCLTRKINALHLSFAKQITTLNDEISNLNKQLSKEKSSISSLMEEKKKLKNDFKIQEDKFLDKEVNLEARIKDLENILLKRDQTLRDLKGKSSNTPSASNTLDPLNQKLESKIVELEFQVVNYERKISHLKTTYKNLFDSIKSNQAHAKLHDLIFENAKLRARLFKNTSESVKNTSGTSVIPHVDKPKLSAVTPHSKKFHASTHASIRTNPITNSQRHVIVKENMSSNMATASFIGLVHTARTRRPYLKGNTKNARIPSASKSSKVKKVVTLEDHRRTLLLSKNQKTMSSECNNIKFAIRNDKSKIVCDTCKQCLVTANHDACLTPSINVLNSRANKLCNNVPLSASRKRHMTQVWKPKQVGSKERLANKPRRPRLSLKWSPSGRSFDQKGKLVASKETNFPNDDKACCPNLSVVRRLRLFQAYDREHQASHQLCVEVFGNCTLWERPPCCYFGIFGQFCDADLEFAFRRNTCFIRDLDGVDMLKGNHSTNLYTINLHEMASASPICLMARATPTKSWLWHQRLSHLNFNTINDLAKNDLVSGLPKFKYAKEHLYPSCEQGKSKRASHPPKPVLNLKQQLHLLYMDLCGPIVGITHETSAAKTPQQNGVVERRNRMLVEAARTMLIFSYATLFLWAEAIATNDREDIGKLGTKGDIGFFIGYSANYVAYIVYNRRTRKIMETMNVTFNELSAMSFEQNSFKTRTLKPSERDLDILFELLHNEYLGGRPTEAPRAILAAPVLQNLQAPTASMSFQDFAPVPTNSSNTPVSSHNVDVTSQQHAHQQRNLTLSTSASTTDNVPNAGFEGELFVNPFGTPSTDILEPKTVKEALTDPAWIESMQEELHQFIRLDVWELVPSPDGIKPLTLKWLFKNKHDEENTVIRNKTRLVMEAIRIFLAYATHKGFTALYGLKQSLRAWYDELSTFLLQNGFSKGTIDPTLFTRRCDDDILVVNQSPSGIFINQSKYVHEILKKYGLNISDIIGTPMDIKDKLDLVQIGTPVDATKYRSMIGALMYLTSSRPDIVHATCVCARYQAHPTKKHLKEVKRIFRYLWGTVNMGLCQNRRDVPKDTPIDRLEVLRYDTGKKSKVRTGIMLTEIEPTLEQTQQVTMEILLEPTLNKLLVGAVGDSIWIELVTLDIDLGPE</sequence>
<feature type="coiled-coil region" evidence="1">
    <location>
        <begin position="492"/>
        <end position="519"/>
    </location>
</feature>
<organism evidence="5">
    <name type="scientific">Tanacetum cinerariifolium</name>
    <name type="common">Dalmatian daisy</name>
    <name type="synonym">Chrysanthemum cinerariifolium</name>
    <dbReference type="NCBI Taxonomy" id="118510"/>
    <lineage>
        <taxon>Eukaryota</taxon>
        <taxon>Viridiplantae</taxon>
        <taxon>Streptophyta</taxon>
        <taxon>Embryophyta</taxon>
        <taxon>Tracheophyta</taxon>
        <taxon>Spermatophyta</taxon>
        <taxon>Magnoliopsida</taxon>
        <taxon>eudicotyledons</taxon>
        <taxon>Gunneridae</taxon>
        <taxon>Pentapetalae</taxon>
        <taxon>asterids</taxon>
        <taxon>campanulids</taxon>
        <taxon>Asterales</taxon>
        <taxon>Asteraceae</taxon>
        <taxon>Asteroideae</taxon>
        <taxon>Anthemideae</taxon>
        <taxon>Anthemidinae</taxon>
        <taxon>Tanacetum</taxon>
    </lineage>
</organism>
<feature type="domain" description="Retroviral polymerase SH3-like" evidence="4">
    <location>
        <begin position="1025"/>
        <end position="1083"/>
    </location>
</feature>
<evidence type="ECO:0000259" key="3">
    <source>
        <dbReference type="Pfam" id="PF13976"/>
    </source>
</evidence>
<evidence type="ECO:0000256" key="2">
    <source>
        <dbReference type="SAM" id="MobiDB-lite"/>
    </source>
</evidence>
<evidence type="ECO:0000313" key="5">
    <source>
        <dbReference type="EMBL" id="GEU29314.1"/>
    </source>
</evidence>
<dbReference type="PANTHER" id="PTHR11439:SF483">
    <property type="entry name" value="PEPTIDE SYNTHASE GLIP-LIKE, PUTATIVE (AFU_ORTHOLOGUE AFUA_3G12920)-RELATED"/>
    <property type="match status" value="1"/>
</dbReference>